<feature type="domain" description="FAD-binding" evidence="8">
    <location>
        <begin position="91"/>
        <end position="123"/>
    </location>
</feature>
<dbReference type="InterPro" id="IPR036188">
    <property type="entry name" value="FAD/NAD-bd_sf"/>
</dbReference>
<proteinExistence type="predicted"/>
<dbReference type="Pfam" id="PF01494">
    <property type="entry name" value="FAD_binding_3"/>
    <property type="match status" value="1"/>
</dbReference>
<evidence type="ECO:0000256" key="6">
    <source>
        <dbReference type="ARBA" id="ARBA00023033"/>
    </source>
</evidence>
<dbReference type="PANTHER" id="PTHR46028">
    <property type="entry name" value="KYNURENINE 3-MONOOXYGENASE"/>
    <property type="match status" value="1"/>
</dbReference>
<reference evidence="9 10" key="1">
    <citation type="journal article" name="Sci. Rep.">
        <title>Genome-scale phylogenetic analyses confirm Olpidium as the closest living zoosporic fungus to the non-flagellated, terrestrial fungi.</title>
        <authorList>
            <person name="Chang Y."/>
            <person name="Rochon D."/>
            <person name="Sekimoto S."/>
            <person name="Wang Y."/>
            <person name="Chovatia M."/>
            <person name="Sandor L."/>
            <person name="Salamov A."/>
            <person name="Grigoriev I.V."/>
            <person name="Stajich J.E."/>
            <person name="Spatafora J.W."/>
        </authorList>
    </citation>
    <scope>NUCLEOTIDE SEQUENCE [LARGE SCALE GENOMIC DNA]</scope>
    <source>
        <strain evidence="9">S191</strain>
    </source>
</reference>
<evidence type="ECO:0000256" key="5">
    <source>
        <dbReference type="ARBA" id="ARBA00023002"/>
    </source>
</evidence>
<keyword evidence="7" id="KW-0472">Membrane</keyword>
<dbReference type="Gene3D" id="3.50.50.60">
    <property type="entry name" value="FAD/NAD(P)-binding domain"/>
    <property type="match status" value="2"/>
</dbReference>
<dbReference type="Proteomes" id="UP000673691">
    <property type="component" value="Unassembled WGS sequence"/>
</dbReference>
<evidence type="ECO:0000256" key="4">
    <source>
        <dbReference type="ARBA" id="ARBA00022857"/>
    </source>
</evidence>
<comment type="caution">
    <text evidence="9">The sequence shown here is derived from an EMBL/GenBank/DDBJ whole genome shotgun (WGS) entry which is preliminary data.</text>
</comment>
<keyword evidence="2" id="KW-0285">Flavoprotein</keyword>
<feature type="transmembrane region" description="Helical" evidence="7">
    <location>
        <begin position="235"/>
        <end position="256"/>
    </location>
</feature>
<protein>
    <recommendedName>
        <fullName evidence="8">FAD-binding domain-containing protein</fullName>
    </recommendedName>
</protein>
<keyword evidence="7" id="KW-1133">Transmembrane helix</keyword>
<evidence type="ECO:0000256" key="2">
    <source>
        <dbReference type="ARBA" id="ARBA00022630"/>
    </source>
</evidence>
<dbReference type="InterPro" id="IPR002938">
    <property type="entry name" value="FAD-bd"/>
</dbReference>
<evidence type="ECO:0000313" key="10">
    <source>
        <dbReference type="Proteomes" id="UP000673691"/>
    </source>
</evidence>
<dbReference type="EMBL" id="JAEFCI010004242">
    <property type="protein sequence ID" value="KAG5461077.1"/>
    <property type="molecule type" value="Genomic_DNA"/>
</dbReference>
<dbReference type="GO" id="GO:0004502">
    <property type="term" value="F:kynurenine 3-monooxygenase activity"/>
    <property type="evidence" value="ECO:0007669"/>
    <property type="project" value="TreeGrafter"/>
</dbReference>
<feature type="transmembrane region" description="Helical" evidence="7">
    <location>
        <begin position="203"/>
        <end position="223"/>
    </location>
</feature>
<keyword evidence="3" id="KW-0274">FAD</keyword>
<evidence type="ECO:0000256" key="7">
    <source>
        <dbReference type="SAM" id="Phobius"/>
    </source>
</evidence>
<keyword evidence="6" id="KW-0503">Monooxygenase</keyword>
<dbReference type="AlphaFoldDB" id="A0A8H8DKG2"/>
<sequence length="269" mass="30076">MPFDNFRAIKTEDDLMEFFRANFPDAIPLIGEESLRKQYFANPKGPLMSVKVRSCPQFAWLSFDRSSTCDTNDGTHARGAQCRPYHYTSAGLIIGDAAHSMVPFYGQGLNAGFEDVRLLNRLLDEHGVSSHVDRSGSAGAEDGRVLPEDPALAAALSAYTEHRHPDAEAIVDLAMENYVEMRSAVVSLNYLIRRRAERLLSKLFPSLVVPLYTMVSFTTIRYSEARQRNRAQGRWLLGSAVFTAAATLAGIAWTAARYRSVIERVLQRR</sequence>
<evidence type="ECO:0000256" key="3">
    <source>
        <dbReference type="ARBA" id="ARBA00022827"/>
    </source>
</evidence>
<dbReference type="PANTHER" id="PTHR46028:SF2">
    <property type="entry name" value="KYNURENINE 3-MONOOXYGENASE"/>
    <property type="match status" value="1"/>
</dbReference>
<organism evidence="9 10">
    <name type="scientific">Olpidium bornovanus</name>
    <dbReference type="NCBI Taxonomy" id="278681"/>
    <lineage>
        <taxon>Eukaryota</taxon>
        <taxon>Fungi</taxon>
        <taxon>Fungi incertae sedis</taxon>
        <taxon>Olpidiomycota</taxon>
        <taxon>Olpidiomycotina</taxon>
        <taxon>Olpidiomycetes</taxon>
        <taxon>Olpidiales</taxon>
        <taxon>Olpidiaceae</taxon>
        <taxon>Olpidium</taxon>
    </lineage>
</organism>
<evidence type="ECO:0000313" key="9">
    <source>
        <dbReference type="EMBL" id="KAG5461077.1"/>
    </source>
</evidence>
<keyword evidence="7" id="KW-0812">Transmembrane</keyword>
<keyword evidence="5" id="KW-0560">Oxidoreductase</keyword>
<dbReference type="GO" id="GO:0071949">
    <property type="term" value="F:FAD binding"/>
    <property type="evidence" value="ECO:0007669"/>
    <property type="project" value="InterPro"/>
</dbReference>
<evidence type="ECO:0000259" key="8">
    <source>
        <dbReference type="Pfam" id="PF01494"/>
    </source>
</evidence>
<dbReference type="OrthoDB" id="10053569at2759"/>
<comment type="cofactor">
    <cofactor evidence="1">
        <name>FAD</name>
        <dbReference type="ChEBI" id="CHEBI:57692"/>
    </cofactor>
</comment>
<accession>A0A8H8DKG2</accession>
<dbReference type="SUPFAM" id="SSF51905">
    <property type="entry name" value="FAD/NAD(P)-binding domain"/>
    <property type="match status" value="1"/>
</dbReference>
<keyword evidence="10" id="KW-1185">Reference proteome</keyword>
<name>A0A8H8DKG2_9FUNG</name>
<dbReference type="GO" id="GO:0070189">
    <property type="term" value="P:kynurenine metabolic process"/>
    <property type="evidence" value="ECO:0007669"/>
    <property type="project" value="TreeGrafter"/>
</dbReference>
<evidence type="ECO:0000256" key="1">
    <source>
        <dbReference type="ARBA" id="ARBA00001974"/>
    </source>
</evidence>
<dbReference type="GO" id="GO:0005741">
    <property type="term" value="C:mitochondrial outer membrane"/>
    <property type="evidence" value="ECO:0007669"/>
    <property type="project" value="TreeGrafter"/>
</dbReference>
<keyword evidence="4" id="KW-0521">NADP</keyword>
<gene>
    <name evidence="9" type="ORF">BJ554DRAFT_6788</name>
</gene>